<reference evidence="2 3" key="1">
    <citation type="journal article" date="2023" name="Commun. Biol.">
        <title>Genome analysis of Parmales, the sister group of diatoms, reveals the evolutionary specialization of diatoms from phago-mixotrophs to photoautotrophs.</title>
        <authorList>
            <person name="Ban H."/>
            <person name="Sato S."/>
            <person name="Yoshikawa S."/>
            <person name="Yamada K."/>
            <person name="Nakamura Y."/>
            <person name="Ichinomiya M."/>
            <person name="Sato N."/>
            <person name="Blanc-Mathieu R."/>
            <person name="Endo H."/>
            <person name="Kuwata A."/>
            <person name="Ogata H."/>
        </authorList>
    </citation>
    <scope>NUCLEOTIDE SEQUENCE [LARGE SCALE GENOMIC DNA]</scope>
</reference>
<feature type="compositionally biased region" description="Low complexity" evidence="1">
    <location>
        <begin position="36"/>
        <end position="49"/>
    </location>
</feature>
<evidence type="ECO:0000313" key="3">
    <source>
        <dbReference type="Proteomes" id="UP001165060"/>
    </source>
</evidence>
<name>A0ABQ6NCL7_9STRA</name>
<evidence type="ECO:0008006" key="4">
    <source>
        <dbReference type="Google" id="ProtNLM"/>
    </source>
</evidence>
<accession>A0ABQ6NCL7</accession>
<sequence length="259" mass="27462">MEPHQDDNVLVSEFPRPPPHALSLGNTIATHIASLLPSTTTDPSSITTTNPAPSSLPPDFAMLSTSLPPSISAALASSVPDYTPAPPPNYRVGAGIFENFAEYSLNPTLPPPPPSVLSTDVSVPAVSASLKKSAVRLLRLFLQLLRASELHLASLSDAPAAAAAAASSDGERAGAAELEKISGELKRMYEQANKLRVVQTVARSGAPDGDVRSLKDLLLERKRERVERLGKLTEECERGRALLKELEDGDKGVAQMDTS</sequence>
<proteinExistence type="predicted"/>
<gene>
    <name evidence="2" type="ORF">TeGR_g3745</name>
</gene>
<evidence type="ECO:0000256" key="1">
    <source>
        <dbReference type="SAM" id="MobiDB-lite"/>
    </source>
</evidence>
<protein>
    <recommendedName>
        <fullName evidence="4">Mediator of RNA polymerase II transcription subunit 7</fullName>
    </recommendedName>
</protein>
<keyword evidence="3" id="KW-1185">Reference proteome</keyword>
<comment type="caution">
    <text evidence="2">The sequence shown here is derived from an EMBL/GenBank/DDBJ whole genome shotgun (WGS) entry which is preliminary data.</text>
</comment>
<dbReference type="Proteomes" id="UP001165060">
    <property type="component" value="Unassembled WGS sequence"/>
</dbReference>
<dbReference type="EMBL" id="BRYB01006443">
    <property type="protein sequence ID" value="GMI57769.1"/>
    <property type="molecule type" value="Genomic_DNA"/>
</dbReference>
<feature type="region of interest" description="Disordered" evidence="1">
    <location>
        <begin position="36"/>
        <end position="59"/>
    </location>
</feature>
<evidence type="ECO:0000313" key="2">
    <source>
        <dbReference type="EMBL" id="GMI57769.1"/>
    </source>
</evidence>
<organism evidence="2 3">
    <name type="scientific">Tetraparma gracilis</name>
    <dbReference type="NCBI Taxonomy" id="2962635"/>
    <lineage>
        <taxon>Eukaryota</taxon>
        <taxon>Sar</taxon>
        <taxon>Stramenopiles</taxon>
        <taxon>Ochrophyta</taxon>
        <taxon>Bolidophyceae</taxon>
        <taxon>Parmales</taxon>
        <taxon>Triparmaceae</taxon>
        <taxon>Tetraparma</taxon>
    </lineage>
</organism>